<evidence type="ECO:0000313" key="9">
    <source>
        <dbReference type="EMBL" id="KXS09162.1"/>
    </source>
</evidence>
<keyword evidence="5 9" id="KW-0223">Dioxygenase</keyword>
<name>A0A138ZXD5_GONPJ</name>
<evidence type="ECO:0000256" key="5">
    <source>
        <dbReference type="ARBA" id="ARBA00022964"/>
    </source>
</evidence>
<evidence type="ECO:0000256" key="7">
    <source>
        <dbReference type="ARBA" id="ARBA00023004"/>
    </source>
</evidence>
<keyword evidence="7" id="KW-0408">Iron</keyword>
<feature type="domain" description="VOC" evidence="8">
    <location>
        <begin position="16"/>
        <end position="134"/>
    </location>
</feature>
<dbReference type="PROSITE" id="PS00082">
    <property type="entry name" value="EXTRADIOL_DIOXYGENAS"/>
    <property type="match status" value="1"/>
</dbReference>
<evidence type="ECO:0000313" key="10">
    <source>
        <dbReference type="Proteomes" id="UP000070544"/>
    </source>
</evidence>
<evidence type="ECO:0000256" key="6">
    <source>
        <dbReference type="ARBA" id="ARBA00023002"/>
    </source>
</evidence>
<evidence type="ECO:0000256" key="2">
    <source>
        <dbReference type="ARBA" id="ARBA00008784"/>
    </source>
</evidence>
<sequence>MVAKKDEKKPLAAPDRFCHIVLKSTNRDRLQKWYEDALGMRVQHKSSGLTFMTYDDEHHRIAIAQVPRIFKRPSELQTGLAHFAFAHNTFEDLADAYEARKAKGIKPFWCVNHGMTISMYYADPDGNEVECQVDLLENEEANAFMAGPDFSQNPIGVDFEPEEFVRRVRAKLPTSELAPRRPMKRGIEDVPSPGGLPLIVRVLSTWGSTIIAFAAVATLAWEHQQDIIQLAQLAR</sequence>
<dbReference type="EMBL" id="KQ965885">
    <property type="protein sequence ID" value="KXS09162.1"/>
    <property type="molecule type" value="Genomic_DNA"/>
</dbReference>
<dbReference type="Pfam" id="PF00903">
    <property type="entry name" value="Glyoxalase"/>
    <property type="match status" value="1"/>
</dbReference>
<dbReference type="InterPro" id="IPR037523">
    <property type="entry name" value="VOC_core"/>
</dbReference>
<keyword evidence="10" id="KW-1185">Reference proteome</keyword>
<evidence type="ECO:0000256" key="1">
    <source>
        <dbReference type="ARBA" id="ARBA00001954"/>
    </source>
</evidence>
<dbReference type="InterPro" id="IPR029068">
    <property type="entry name" value="Glyas_Bleomycin-R_OHBP_Dase"/>
</dbReference>
<dbReference type="AlphaFoldDB" id="A0A138ZXD5"/>
<comment type="cofactor">
    <cofactor evidence="1">
        <name>Fe(2+)</name>
        <dbReference type="ChEBI" id="CHEBI:29033"/>
    </cofactor>
</comment>
<organism evidence="9 10">
    <name type="scientific">Gonapodya prolifera (strain JEL478)</name>
    <name type="common">Monoblepharis prolifera</name>
    <dbReference type="NCBI Taxonomy" id="1344416"/>
    <lineage>
        <taxon>Eukaryota</taxon>
        <taxon>Fungi</taxon>
        <taxon>Fungi incertae sedis</taxon>
        <taxon>Chytridiomycota</taxon>
        <taxon>Chytridiomycota incertae sedis</taxon>
        <taxon>Monoblepharidomycetes</taxon>
        <taxon>Monoblepharidales</taxon>
        <taxon>Gonapodyaceae</taxon>
        <taxon>Gonapodya</taxon>
    </lineage>
</organism>
<proteinExistence type="inferred from homology"/>
<accession>A0A138ZXD5</accession>
<dbReference type="GO" id="GO:0051213">
    <property type="term" value="F:dioxygenase activity"/>
    <property type="evidence" value="ECO:0007669"/>
    <property type="project" value="UniProtKB-KW"/>
</dbReference>
<dbReference type="Proteomes" id="UP000070544">
    <property type="component" value="Unassembled WGS sequence"/>
</dbReference>
<dbReference type="OrthoDB" id="5371818at2759"/>
<dbReference type="Gene3D" id="3.10.180.10">
    <property type="entry name" value="2,3-Dihydroxybiphenyl 1,2-Dioxygenase, domain 1"/>
    <property type="match status" value="1"/>
</dbReference>
<evidence type="ECO:0000256" key="4">
    <source>
        <dbReference type="ARBA" id="ARBA00022797"/>
    </source>
</evidence>
<keyword evidence="3" id="KW-0479">Metal-binding</keyword>
<evidence type="ECO:0000259" key="8">
    <source>
        <dbReference type="PROSITE" id="PS51819"/>
    </source>
</evidence>
<evidence type="ECO:0000256" key="3">
    <source>
        <dbReference type="ARBA" id="ARBA00022723"/>
    </source>
</evidence>
<gene>
    <name evidence="9" type="ORF">M427DRAFT_64699</name>
</gene>
<dbReference type="SUPFAM" id="SSF54593">
    <property type="entry name" value="Glyoxalase/Bleomycin resistance protein/Dihydroxybiphenyl dioxygenase"/>
    <property type="match status" value="1"/>
</dbReference>
<dbReference type="InterPro" id="IPR004360">
    <property type="entry name" value="Glyas_Fos-R_dOase_dom"/>
</dbReference>
<dbReference type="PROSITE" id="PS51819">
    <property type="entry name" value="VOC"/>
    <property type="match status" value="1"/>
</dbReference>
<dbReference type="OMA" id="GITPFRC"/>
<protein>
    <submittedName>
        <fullName evidence="9">Glyoxalase/Bleomycin resistance protein/Dihydroxybiphenyl dioxygenase</fullName>
    </submittedName>
</protein>
<keyword evidence="6" id="KW-0560">Oxidoreductase</keyword>
<keyword evidence="4" id="KW-0058">Aromatic hydrocarbons catabolism</keyword>
<comment type="similarity">
    <text evidence="2">Belongs to the extradiol ring-cleavage dioxygenase family.</text>
</comment>
<dbReference type="InterPro" id="IPR000486">
    <property type="entry name" value="Xdiol_ring_cleave_dOase_1/2"/>
</dbReference>
<dbReference type="GO" id="GO:0008198">
    <property type="term" value="F:ferrous iron binding"/>
    <property type="evidence" value="ECO:0007669"/>
    <property type="project" value="InterPro"/>
</dbReference>
<reference evidence="9 10" key="1">
    <citation type="journal article" date="2015" name="Genome Biol. Evol.">
        <title>Phylogenomic analyses indicate that early fungi evolved digesting cell walls of algal ancestors of land plants.</title>
        <authorList>
            <person name="Chang Y."/>
            <person name="Wang S."/>
            <person name="Sekimoto S."/>
            <person name="Aerts A.L."/>
            <person name="Choi C."/>
            <person name="Clum A."/>
            <person name="LaButti K.M."/>
            <person name="Lindquist E.A."/>
            <person name="Yee Ngan C."/>
            <person name="Ohm R.A."/>
            <person name="Salamov A.A."/>
            <person name="Grigoriev I.V."/>
            <person name="Spatafora J.W."/>
            <person name="Berbee M.L."/>
        </authorList>
    </citation>
    <scope>NUCLEOTIDE SEQUENCE [LARGE SCALE GENOMIC DNA]</scope>
    <source>
        <strain evidence="9 10">JEL478</strain>
    </source>
</reference>